<protein>
    <submittedName>
        <fullName evidence="1">Uncharacterized protein</fullName>
    </submittedName>
</protein>
<gene>
    <name evidence="1" type="ORF">AVEN_267725-2_1</name>
</gene>
<dbReference type="Proteomes" id="UP000499080">
    <property type="component" value="Unassembled WGS sequence"/>
</dbReference>
<sequence length="140" mass="15416">FLIETSSSFCSQSSVPDSEARGVLVADSRFHDQRIRELTPSVDFRMDDPGIDMLILLKTCRVFDTGARPGGRASTSGWKPEFTVGAVRCVRGPGASGSEDPRINNGISMKVRRVCEPSTRPGGRVWFQNWKASGSRPEFH</sequence>
<proteinExistence type="predicted"/>
<accession>A0A4Y2CVJ6</accession>
<comment type="caution">
    <text evidence="1">The sequence shown here is derived from an EMBL/GenBank/DDBJ whole genome shotgun (WGS) entry which is preliminary data.</text>
</comment>
<dbReference type="AlphaFoldDB" id="A0A4Y2CVJ6"/>
<reference evidence="1 2" key="1">
    <citation type="journal article" date="2019" name="Sci. Rep.">
        <title>Orb-weaving spider Araneus ventricosus genome elucidates the spidroin gene catalogue.</title>
        <authorList>
            <person name="Kono N."/>
            <person name="Nakamura H."/>
            <person name="Ohtoshi R."/>
            <person name="Moran D.A.P."/>
            <person name="Shinohara A."/>
            <person name="Yoshida Y."/>
            <person name="Fujiwara M."/>
            <person name="Mori M."/>
            <person name="Tomita M."/>
            <person name="Arakawa K."/>
        </authorList>
    </citation>
    <scope>NUCLEOTIDE SEQUENCE [LARGE SCALE GENOMIC DNA]</scope>
</reference>
<evidence type="ECO:0000313" key="2">
    <source>
        <dbReference type="Proteomes" id="UP000499080"/>
    </source>
</evidence>
<feature type="non-terminal residue" evidence="1">
    <location>
        <position position="1"/>
    </location>
</feature>
<keyword evidence="2" id="KW-1185">Reference proteome</keyword>
<evidence type="ECO:0000313" key="1">
    <source>
        <dbReference type="EMBL" id="GBM08460.1"/>
    </source>
</evidence>
<name>A0A4Y2CVJ6_ARAVE</name>
<dbReference type="EMBL" id="BGPR01000257">
    <property type="protein sequence ID" value="GBM08460.1"/>
    <property type="molecule type" value="Genomic_DNA"/>
</dbReference>
<organism evidence="1 2">
    <name type="scientific">Araneus ventricosus</name>
    <name type="common">Orbweaver spider</name>
    <name type="synonym">Epeira ventricosa</name>
    <dbReference type="NCBI Taxonomy" id="182803"/>
    <lineage>
        <taxon>Eukaryota</taxon>
        <taxon>Metazoa</taxon>
        <taxon>Ecdysozoa</taxon>
        <taxon>Arthropoda</taxon>
        <taxon>Chelicerata</taxon>
        <taxon>Arachnida</taxon>
        <taxon>Araneae</taxon>
        <taxon>Araneomorphae</taxon>
        <taxon>Entelegynae</taxon>
        <taxon>Araneoidea</taxon>
        <taxon>Araneidae</taxon>
        <taxon>Araneus</taxon>
    </lineage>
</organism>